<dbReference type="OrthoDB" id="8963483at2759"/>
<dbReference type="Proteomes" id="UP001152622">
    <property type="component" value="Chromosome 12"/>
</dbReference>
<comment type="caution">
    <text evidence="3">The sequence shown here is derived from an EMBL/GenBank/DDBJ whole genome shotgun (WGS) entry which is preliminary data.</text>
</comment>
<dbReference type="EMBL" id="JAINUF010000012">
    <property type="protein sequence ID" value="KAJ8345702.1"/>
    <property type="molecule type" value="Genomic_DNA"/>
</dbReference>
<dbReference type="Pfam" id="PF06484">
    <property type="entry name" value="Ten_N"/>
    <property type="match status" value="1"/>
</dbReference>
<dbReference type="GO" id="GO:0007165">
    <property type="term" value="P:signal transduction"/>
    <property type="evidence" value="ECO:0007669"/>
    <property type="project" value="InterPro"/>
</dbReference>
<evidence type="ECO:0000256" key="1">
    <source>
        <dbReference type="SAM" id="MobiDB-lite"/>
    </source>
</evidence>
<evidence type="ECO:0000313" key="3">
    <source>
        <dbReference type="EMBL" id="KAJ8345702.1"/>
    </source>
</evidence>
<feature type="compositionally biased region" description="Polar residues" evidence="1">
    <location>
        <begin position="1"/>
        <end position="10"/>
    </location>
</feature>
<sequence>MPSSLSSPSAVTEHAHSQPPSPNLHDNQRPLLSNDTARPVRDSDSDSDEEYTARFYLPVNQAGQACNDRLKVAALASACEREIECSEVRRLFLVRV</sequence>
<dbReference type="AlphaFoldDB" id="A0A9Q1IM41"/>
<accession>A0A9Q1IM41</accession>
<proteinExistence type="predicted"/>
<evidence type="ECO:0000259" key="2">
    <source>
        <dbReference type="Pfam" id="PF06484"/>
    </source>
</evidence>
<organism evidence="3 4">
    <name type="scientific">Synaphobranchus kaupii</name>
    <name type="common">Kaup's arrowtooth eel</name>
    <dbReference type="NCBI Taxonomy" id="118154"/>
    <lineage>
        <taxon>Eukaryota</taxon>
        <taxon>Metazoa</taxon>
        <taxon>Chordata</taxon>
        <taxon>Craniata</taxon>
        <taxon>Vertebrata</taxon>
        <taxon>Euteleostomi</taxon>
        <taxon>Actinopterygii</taxon>
        <taxon>Neopterygii</taxon>
        <taxon>Teleostei</taxon>
        <taxon>Anguilliformes</taxon>
        <taxon>Synaphobranchidae</taxon>
        <taxon>Synaphobranchus</taxon>
    </lineage>
</organism>
<protein>
    <recommendedName>
        <fullName evidence="2">Teneurin N-terminal domain-containing protein</fullName>
    </recommendedName>
</protein>
<feature type="domain" description="Teneurin N-terminal" evidence="2">
    <location>
        <begin position="3"/>
        <end position="66"/>
    </location>
</feature>
<name>A0A9Q1IM41_SYNKA</name>
<dbReference type="InterPro" id="IPR009471">
    <property type="entry name" value="Ten_N"/>
</dbReference>
<feature type="region of interest" description="Disordered" evidence="1">
    <location>
        <begin position="1"/>
        <end position="49"/>
    </location>
</feature>
<keyword evidence="4" id="KW-1185">Reference proteome</keyword>
<gene>
    <name evidence="3" type="ORF">SKAU_G00298950</name>
</gene>
<reference evidence="3" key="1">
    <citation type="journal article" date="2023" name="Science">
        <title>Genome structures resolve the early diversification of teleost fishes.</title>
        <authorList>
            <person name="Parey E."/>
            <person name="Louis A."/>
            <person name="Montfort J."/>
            <person name="Bouchez O."/>
            <person name="Roques C."/>
            <person name="Iampietro C."/>
            <person name="Lluch J."/>
            <person name="Castinel A."/>
            <person name="Donnadieu C."/>
            <person name="Desvignes T."/>
            <person name="Floi Bucao C."/>
            <person name="Jouanno E."/>
            <person name="Wen M."/>
            <person name="Mejri S."/>
            <person name="Dirks R."/>
            <person name="Jansen H."/>
            <person name="Henkel C."/>
            <person name="Chen W.J."/>
            <person name="Zahm M."/>
            <person name="Cabau C."/>
            <person name="Klopp C."/>
            <person name="Thompson A.W."/>
            <person name="Robinson-Rechavi M."/>
            <person name="Braasch I."/>
            <person name="Lecointre G."/>
            <person name="Bobe J."/>
            <person name="Postlethwait J.H."/>
            <person name="Berthelot C."/>
            <person name="Roest Crollius H."/>
            <person name="Guiguen Y."/>
        </authorList>
    </citation>
    <scope>NUCLEOTIDE SEQUENCE</scope>
    <source>
        <strain evidence="3">WJC10195</strain>
    </source>
</reference>
<evidence type="ECO:0000313" key="4">
    <source>
        <dbReference type="Proteomes" id="UP001152622"/>
    </source>
</evidence>
<dbReference type="GO" id="GO:0016020">
    <property type="term" value="C:membrane"/>
    <property type="evidence" value="ECO:0007669"/>
    <property type="project" value="InterPro"/>
</dbReference>